<name>A0A1F2PR28_RHOER</name>
<dbReference type="AlphaFoldDB" id="A0A1F2PR28"/>
<protein>
    <submittedName>
        <fullName evidence="1">DUF1905 domain-containing protein</fullName>
    </submittedName>
</protein>
<evidence type="ECO:0000313" key="3">
    <source>
        <dbReference type="Proteomes" id="UP000627573"/>
    </source>
</evidence>
<dbReference type="RefSeq" id="WP_019748768.1">
    <property type="nucleotide sequence ID" value="NZ_CP124545.1"/>
</dbReference>
<dbReference type="Pfam" id="PF08922">
    <property type="entry name" value="DUF1905"/>
    <property type="match status" value="1"/>
</dbReference>
<proteinExistence type="predicted"/>
<reference evidence="2" key="2">
    <citation type="submission" date="2023-08" db="EMBL/GenBank/DDBJ databases">
        <title>Isolation and Characterization of Rhodococcus erythropolis MGMM8.</title>
        <authorList>
            <person name="Diabankana R.G.C."/>
            <person name="Afordoanyi D.M."/>
            <person name="Validov S.Z."/>
        </authorList>
    </citation>
    <scope>NUCLEOTIDE SEQUENCE</scope>
    <source>
        <strain evidence="2">MGMM8</strain>
    </source>
</reference>
<reference evidence="1 3" key="1">
    <citation type="submission" date="2020-12" db="EMBL/GenBank/DDBJ databases">
        <title>Draft genome sequence of furan degrading bacterial strain FUR100.</title>
        <authorList>
            <person name="Woiski C."/>
        </authorList>
    </citation>
    <scope>NUCLEOTIDE SEQUENCE [LARGE SCALE GENOMIC DNA]</scope>
    <source>
        <strain evidence="1 3">FUR100</strain>
    </source>
</reference>
<accession>A0A1F2PR28</accession>
<dbReference type="InterPro" id="IPR037079">
    <property type="entry name" value="AF2212/PG0164-like_sf"/>
</dbReference>
<dbReference type="OMA" id="CATIGKH"/>
<dbReference type="InterPro" id="IPR015018">
    <property type="entry name" value="DUF1905"/>
</dbReference>
<dbReference type="Proteomes" id="UP001230933">
    <property type="component" value="Chromosome"/>
</dbReference>
<organism evidence="1 3">
    <name type="scientific">Rhodococcus erythropolis</name>
    <name type="common">Arthrobacter picolinophilus</name>
    <dbReference type="NCBI Taxonomy" id="1833"/>
    <lineage>
        <taxon>Bacteria</taxon>
        <taxon>Bacillati</taxon>
        <taxon>Actinomycetota</taxon>
        <taxon>Actinomycetes</taxon>
        <taxon>Mycobacteriales</taxon>
        <taxon>Nocardiaceae</taxon>
        <taxon>Rhodococcus</taxon>
        <taxon>Rhodococcus erythropolis group</taxon>
    </lineage>
</organism>
<sequence>MAADKTPQPLDYAFTAPIEKDGAFATFLTVPGSAELLGTRRAVKVVGTLDGEHPFEATLMPSGDGPHWLPLRVALCKAIGKSAAGEEVSVHLQQRLS</sequence>
<keyword evidence="3" id="KW-1185">Reference proteome</keyword>
<evidence type="ECO:0000313" key="1">
    <source>
        <dbReference type="EMBL" id="MBH5141812.1"/>
    </source>
</evidence>
<dbReference type="EMBL" id="CP124545">
    <property type="protein sequence ID" value="WGV47203.1"/>
    <property type="molecule type" value="Genomic_DNA"/>
</dbReference>
<dbReference type="Gene3D" id="2.40.30.100">
    <property type="entry name" value="AF2212/PG0164-like"/>
    <property type="match status" value="1"/>
</dbReference>
<dbReference type="SUPFAM" id="SSF141694">
    <property type="entry name" value="AF2212/PG0164-like"/>
    <property type="match status" value="1"/>
</dbReference>
<dbReference type="EMBL" id="JAECSB010000020">
    <property type="protein sequence ID" value="MBH5141812.1"/>
    <property type="molecule type" value="Genomic_DNA"/>
</dbReference>
<dbReference type="Proteomes" id="UP000627573">
    <property type="component" value="Unassembled WGS sequence"/>
</dbReference>
<gene>
    <name evidence="1" type="ORF">I3517_04180</name>
    <name evidence="2" type="ORF">QIE55_16650</name>
</gene>
<evidence type="ECO:0000313" key="2">
    <source>
        <dbReference type="EMBL" id="WGV47203.1"/>
    </source>
</evidence>